<evidence type="ECO:0000259" key="1">
    <source>
        <dbReference type="Pfam" id="PF08241"/>
    </source>
</evidence>
<accession>A0A382J1H0</accession>
<feature type="non-terminal residue" evidence="2">
    <location>
        <position position="261"/>
    </location>
</feature>
<protein>
    <recommendedName>
        <fullName evidence="1">Methyltransferase type 11 domain-containing protein</fullName>
    </recommendedName>
</protein>
<gene>
    <name evidence="2" type="ORF">METZ01_LOCUS257535</name>
</gene>
<dbReference type="Pfam" id="PF08241">
    <property type="entry name" value="Methyltransf_11"/>
    <property type="match status" value="1"/>
</dbReference>
<organism evidence="2">
    <name type="scientific">marine metagenome</name>
    <dbReference type="NCBI Taxonomy" id="408172"/>
    <lineage>
        <taxon>unclassified sequences</taxon>
        <taxon>metagenomes</taxon>
        <taxon>ecological metagenomes</taxon>
    </lineage>
</organism>
<dbReference type="EMBL" id="UINC01070492">
    <property type="protein sequence ID" value="SVC04681.1"/>
    <property type="molecule type" value="Genomic_DNA"/>
</dbReference>
<sequence>MRPDVIDLREFYGTRLGQVARKFVRYRIRQLWPDLSGLDLLALGYPTPYLRQFQGEAQRVVAFMPAQQGVHRWPLRDCNQVALADEMELPLPDASVDRVLLVHGLENTEQVAPLFREVWRVLASGGRLLVVVPNRRGIWARMERTPFGQGHPYSPGQLSRLLRDNLFLPGERISALYVPPLRSHMLLRTAGAWEKLGHRLGNTFAGVLLMEADKQIYAVPTMKMRRRRPIALPVPAPTSGAVGLIGTKQHESFIMDGSPRK</sequence>
<dbReference type="InterPro" id="IPR013216">
    <property type="entry name" value="Methyltransf_11"/>
</dbReference>
<dbReference type="AlphaFoldDB" id="A0A382J1H0"/>
<dbReference type="GO" id="GO:0008757">
    <property type="term" value="F:S-adenosylmethionine-dependent methyltransferase activity"/>
    <property type="evidence" value="ECO:0007669"/>
    <property type="project" value="InterPro"/>
</dbReference>
<evidence type="ECO:0000313" key="2">
    <source>
        <dbReference type="EMBL" id="SVC04681.1"/>
    </source>
</evidence>
<dbReference type="Gene3D" id="3.40.50.150">
    <property type="entry name" value="Vaccinia Virus protein VP39"/>
    <property type="match status" value="1"/>
</dbReference>
<dbReference type="SUPFAM" id="SSF53335">
    <property type="entry name" value="S-adenosyl-L-methionine-dependent methyltransferases"/>
    <property type="match status" value="1"/>
</dbReference>
<feature type="domain" description="Methyltransferase type 11" evidence="1">
    <location>
        <begin position="58"/>
        <end position="130"/>
    </location>
</feature>
<dbReference type="InterPro" id="IPR029063">
    <property type="entry name" value="SAM-dependent_MTases_sf"/>
</dbReference>
<proteinExistence type="predicted"/>
<reference evidence="2" key="1">
    <citation type="submission" date="2018-05" db="EMBL/GenBank/DDBJ databases">
        <authorList>
            <person name="Lanie J.A."/>
            <person name="Ng W.-L."/>
            <person name="Kazmierczak K.M."/>
            <person name="Andrzejewski T.M."/>
            <person name="Davidsen T.M."/>
            <person name="Wayne K.J."/>
            <person name="Tettelin H."/>
            <person name="Glass J.I."/>
            <person name="Rusch D."/>
            <person name="Podicherti R."/>
            <person name="Tsui H.-C.T."/>
            <person name="Winkler M.E."/>
        </authorList>
    </citation>
    <scope>NUCLEOTIDE SEQUENCE</scope>
</reference>
<name>A0A382J1H0_9ZZZZ</name>